<dbReference type="SUPFAM" id="SSF111126">
    <property type="entry name" value="Ligand-binding domain in the NO signalling and Golgi transport"/>
    <property type="match status" value="1"/>
</dbReference>
<dbReference type="GO" id="GO:0020037">
    <property type="term" value="F:heme binding"/>
    <property type="evidence" value="ECO:0007669"/>
    <property type="project" value="InterPro"/>
</dbReference>
<dbReference type="InterPro" id="IPR024096">
    <property type="entry name" value="NO_sig/Golgi_transp_ligand-bd"/>
</dbReference>
<reference evidence="2 3" key="1">
    <citation type="journal article" date="2013" name="Genome Announc.">
        <title>Complete genome sequence of Simiduia agarivorans SA1(T), a marine bacterium able to degrade a variety of polysaccharides.</title>
        <authorList>
            <person name="Lin S.Y."/>
            <person name="Shieh W.Y."/>
            <person name="Chen J.S."/>
            <person name="Tang S.L."/>
        </authorList>
    </citation>
    <scope>NUCLEOTIDE SEQUENCE [LARGE SCALE GENOMIC DNA]</scope>
    <source>
        <strain evidence="3">DSM 21679 / JCM 13881 / BCRC 17597 / SA1</strain>
    </source>
</reference>
<dbReference type="SMART" id="SM00989">
    <property type="entry name" value="V4R"/>
    <property type="match status" value="1"/>
</dbReference>
<dbReference type="RefSeq" id="WP_015047948.1">
    <property type="nucleotide sequence ID" value="NC_018868.3"/>
</dbReference>
<feature type="domain" description="4-vinyl reductase 4VR" evidence="1">
    <location>
        <begin position="118"/>
        <end position="179"/>
    </location>
</feature>
<dbReference type="InterPro" id="IPR038158">
    <property type="entry name" value="H-NOX_domain_sf"/>
</dbReference>
<keyword evidence="3" id="KW-1185">Reference proteome</keyword>
<gene>
    <name evidence="2" type="ordered locus">M5M_13205</name>
</gene>
<dbReference type="EMBL" id="CP003746">
    <property type="protein sequence ID" value="AFU99785.1"/>
    <property type="molecule type" value="Genomic_DNA"/>
</dbReference>
<name>K4KNI0_SIMAS</name>
<evidence type="ECO:0000313" key="3">
    <source>
        <dbReference type="Proteomes" id="UP000000466"/>
    </source>
</evidence>
<accession>K4KNI0</accession>
<proteinExistence type="predicted"/>
<dbReference type="Pfam" id="PF07700">
    <property type="entry name" value="HNOB"/>
    <property type="match status" value="1"/>
</dbReference>
<dbReference type="OrthoDB" id="7266652at2"/>
<dbReference type="Proteomes" id="UP000000466">
    <property type="component" value="Chromosome"/>
</dbReference>
<dbReference type="Gene3D" id="3.90.1520.10">
    <property type="entry name" value="H-NOX domain"/>
    <property type="match status" value="1"/>
</dbReference>
<evidence type="ECO:0000313" key="2">
    <source>
        <dbReference type="EMBL" id="AFU99785.1"/>
    </source>
</evidence>
<dbReference type="InterPro" id="IPR004096">
    <property type="entry name" value="V4R"/>
</dbReference>
<organism evidence="2 3">
    <name type="scientific">Simiduia agarivorans (strain DSM 21679 / JCM 13881 / BCRC 17597 / SA1)</name>
    <dbReference type="NCBI Taxonomy" id="1117647"/>
    <lineage>
        <taxon>Bacteria</taxon>
        <taxon>Pseudomonadati</taxon>
        <taxon>Pseudomonadota</taxon>
        <taxon>Gammaproteobacteria</taxon>
        <taxon>Cellvibrionales</taxon>
        <taxon>Cellvibrionaceae</taxon>
        <taxon>Simiduia</taxon>
    </lineage>
</organism>
<protein>
    <submittedName>
        <fullName evidence="2">Heme NO binding domain-containing protein</fullName>
    </submittedName>
</protein>
<dbReference type="eggNOG" id="COG1719">
    <property type="taxonomic scope" value="Bacteria"/>
</dbReference>
<dbReference type="HOGENOM" id="CLU_079260_1_1_6"/>
<dbReference type="AlphaFoldDB" id="K4KNI0"/>
<dbReference type="KEGG" id="saga:M5M_13205"/>
<dbReference type="InterPro" id="IPR011644">
    <property type="entry name" value="Heme_NO-bd"/>
</dbReference>
<sequence length="182" mass="20322">MKGAVFISLQKLVEPLIGIAGWQQLLDSCHLASEGAYTSGGKYEDAEMVALVSALVTRLDMPVDELLRLFGRHLFKDLTPGHTRLLDDCGNPCRFMKAVDQRIHVEIEKLHPGSSLPFMTVTDLSEHAVRLDYRSPRKLCFLAEGLAAGVADYYDTHFSLKHPVCMHQGADHCELELTFEPK</sequence>
<dbReference type="STRING" id="1117647.M5M_13205"/>
<evidence type="ECO:0000259" key="1">
    <source>
        <dbReference type="SMART" id="SM00989"/>
    </source>
</evidence>